<evidence type="ECO:0000256" key="3">
    <source>
        <dbReference type="ARBA" id="ARBA00022692"/>
    </source>
</evidence>
<dbReference type="Gene3D" id="1.20.1560.10">
    <property type="entry name" value="ABC transporter type 1, transmembrane domain"/>
    <property type="match status" value="1"/>
</dbReference>
<dbReference type="PROSITE" id="PS50893">
    <property type="entry name" value="ABC_TRANSPORTER_2"/>
    <property type="match status" value="1"/>
</dbReference>
<keyword evidence="3 8" id="KW-0812">Transmembrane</keyword>
<dbReference type="EMBL" id="SCFB01000006">
    <property type="protein sequence ID" value="RZI45908.1"/>
    <property type="molecule type" value="Genomic_DNA"/>
</dbReference>
<organism evidence="11 12">
    <name type="scientific">Candidatus Finniella inopinata</name>
    <dbReference type="NCBI Taxonomy" id="1696036"/>
    <lineage>
        <taxon>Bacteria</taxon>
        <taxon>Pseudomonadati</taxon>
        <taxon>Pseudomonadota</taxon>
        <taxon>Alphaproteobacteria</taxon>
        <taxon>Holosporales</taxon>
        <taxon>Candidatus Paracaedibacteraceae</taxon>
        <taxon>Candidatus Finniella</taxon>
    </lineage>
</organism>
<name>A0A4Q7DHX4_9PROT</name>
<protein>
    <submittedName>
        <fullName evidence="11">ABC transporter ATP-binding protein</fullName>
    </submittedName>
</protein>
<evidence type="ECO:0000256" key="1">
    <source>
        <dbReference type="ARBA" id="ARBA00004651"/>
    </source>
</evidence>
<evidence type="ECO:0000256" key="7">
    <source>
        <dbReference type="ARBA" id="ARBA00023136"/>
    </source>
</evidence>
<dbReference type="GO" id="GO:0016887">
    <property type="term" value="F:ATP hydrolysis activity"/>
    <property type="evidence" value="ECO:0007669"/>
    <property type="project" value="InterPro"/>
</dbReference>
<gene>
    <name evidence="11" type="ORF">EQU50_05615</name>
</gene>
<dbReference type="Pfam" id="PF00005">
    <property type="entry name" value="ABC_tran"/>
    <property type="match status" value="1"/>
</dbReference>
<evidence type="ECO:0000256" key="5">
    <source>
        <dbReference type="ARBA" id="ARBA00022840"/>
    </source>
</evidence>
<dbReference type="SUPFAM" id="SSF52540">
    <property type="entry name" value="P-loop containing nucleoside triphosphate hydrolases"/>
    <property type="match status" value="1"/>
</dbReference>
<evidence type="ECO:0000256" key="8">
    <source>
        <dbReference type="SAM" id="Phobius"/>
    </source>
</evidence>
<feature type="transmembrane region" description="Helical" evidence="8">
    <location>
        <begin position="252"/>
        <end position="273"/>
    </location>
</feature>
<evidence type="ECO:0000256" key="4">
    <source>
        <dbReference type="ARBA" id="ARBA00022741"/>
    </source>
</evidence>
<dbReference type="FunFam" id="3.40.50.300:FF:000287">
    <property type="entry name" value="Multidrug ABC transporter ATP-binding protein"/>
    <property type="match status" value="1"/>
</dbReference>
<dbReference type="InterPro" id="IPR017871">
    <property type="entry name" value="ABC_transporter-like_CS"/>
</dbReference>
<reference evidence="11 12" key="1">
    <citation type="submission" date="2018-10" db="EMBL/GenBank/DDBJ databases">
        <title>An updated phylogeny of the Alphaproteobacteria reveals that the parasitic Rickettsiales and Holosporales have independent origins.</title>
        <authorList>
            <person name="Munoz-Gomez S.A."/>
            <person name="Hess S."/>
            <person name="Burger G."/>
            <person name="Lang B.F."/>
            <person name="Susko E."/>
            <person name="Slamovits C.H."/>
            <person name="Roger A.J."/>
        </authorList>
    </citation>
    <scope>NUCLEOTIDE SEQUENCE [LARGE SCALE GENOMIC DNA]</scope>
    <source>
        <strain evidence="11">HOLO01</strain>
    </source>
</reference>
<evidence type="ECO:0000256" key="2">
    <source>
        <dbReference type="ARBA" id="ARBA00022448"/>
    </source>
</evidence>
<evidence type="ECO:0000259" key="10">
    <source>
        <dbReference type="PROSITE" id="PS50929"/>
    </source>
</evidence>
<dbReference type="AlphaFoldDB" id="A0A4Q7DHX4"/>
<keyword evidence="4" id="KW-0547">Nucleotide-binding</keyword>
<keyword evidence="5 11" id="KW-0067">ATP-binding</keyword>
<dbReference type="InterPro" id="IPR003439">
    <property type="entry name" value="ABC_transporter-like_ATP-bd"/>
</dbReference>
<dbReference type="SUPFAM" id="SSF90123">
    <property type="entry name" value="ABC transporter transmembrane region"/>
    <property type="match status" value="1"/>
</dbReference>
<dbReference type="GO" id="GO:0034040">
    <property type="term" value="F:ATPase-coupled lipid transmembrane transporter activity"/>
    <property type="evidence" value="ECO:0007669"/>
    <property type="project" value="TreeGrafter"/>
</dbReference>
<keyword evidence="2" id="KW-0813">Transport</keyword>
<dbReference type="InterPro" id="IPR011527">
    <property type="entry name" value="ABC1_TM_dom"/>
</dbReference>
<keyword evidence="7 8" id="KW-0472">Membrane</keyword>
<dbReference type="PANTHER" id="PTHR24221:SF654">
    <property type="entry name" value="ATP-BINDING CASSETTE SUB-FAMILY B MEMBER 6"/>
    <property type="match status" value="1"/>
</dbReference>
<keyword evidence="6 8" id="KW-1133">Transmembrane helix</keyword>
<dbReference type="InterPro" id="IPR027417">
    <property type="entry name" value="P-loop_NTPase"/>
</dbReference>
<proteinExistence type="predicted"/>
<dbReference type="GO" id="GO:0005886">
    <property type="term" value="C:plasma membrane"/>
    <property type="evidence" value="ECO:0007669"/>
    <property type="project" value="UniProtKB-SubCell"/>
</dbReference>
<comment type="caution">
    <text evidence="11">The sequence shown here is derived from an EMBL/GenBank/DDBJ whole genome shotgun (WGS) entry which is preliminary data.</text>
</comment>
<dbReference type="SMART" id="SM00382">
    <property type="entry name" value="AAA"/>
    <property type="match status" value="1"/>
</dbReference>
<feature type="transmembrane region" description="Helical" evidence="8">
    <location>
        <begin position="141"/>
        <end position="160"/>
    </location>
</feature>
<feature type="domain" description="ABC transmembrane type-1" evidence="10">
    <location>
        <begin position="25"/>
        <end position="309"/>
    </location>
</feature>
<evidence type="ECO:0000259" key="9">
    <source>
        <dbReference type="PROSITE" id="PS50893"/>
    </source>
</evidence>
<feature type="transmembrane region" description="Helical" evidence="8">
    <location>
        <begin position="166"/>
        <end position="185"/>
    </location>
</feature>
<evidence type="ECO:0000313" key="12">
    <source>
        <dbReference type="Proteomes" id="UP000293550"/>
    </source>
</evidence>
<dbReference type="PANTHER" id="PTHR24221">
    <property type="entry name" value="ATP-BINDING CASSETTE SUB-FAMILY B"/>
    <property type="match status" value="1"/>
</dbReference>
<feature type="transmembrane region" description="Helical" evidence="8">
    <location>
        <begin position="22"/>
        <end position="43"/>
    </location>
</feature>
<dbReference type="RefSeq" id="WP_130154159.1">
    <property type="nucleotide sequence ID" value="NZ_SCFB01000006.1"/>
</dbReference>
<dbReference type="GO" id="GO:0140359">
    <property type="term" value="F:ABC-type transporter activity"/>
    <property type="evidence" value="ECO:0007669"/>
    <property type="project" value="InterPro"/>
</dbReference>
<evidence type="ECO:0000256" key="6">
    <source>
        <dbReference type="ARBA" id="ARBA00022989"/>
    </source>
</evidence>
<dbReference type="InterPro" id="IPR003593">
    <property type="entry name" value="AAA+_ATPase"/>
</dbReference>
<comment type="subcellular location">
    <subcellularLocation>
        <location evidence="1">Cell membrane</location>
        <topology evidence="1">Multi-pass membrane protein</topology>
    </subcellularLocation>
</comment>
<feature type="transmembrane region" description="Helical" evidence="8">
    <location>
        <begin position="285"/>
        <end position="308"/>
    </location>
</feature>
<dbReference type="PROSITE" id="PS50929">
    <property type="entry name" value="ABC_TM1F"/>
    <property type="match status" value="1"/>
</dbReference>
<accession>A0A4Q7DHX4</accession>
<dbReference type="GO" id="GO:0005524">
    <property type="term" value="F:ATP binding"/>
    <property type="evidence" value="ECO:0007669"/>
    <property type="project" value="UniProtKB-KW"/>
</dbReference>
<dbReference type="Pfam" id="PF00664">
    <property type="entry name" value="ABC_membrane"/>
    <property type="match status" value="1"/>
</dbReference>
<dbReference type="Proteomes" id="UP000293550">
    <property type="component" value="Unassembled WGS sequence"/>
</dbReference>
<dbReference type="Gene3D" id="3.40.50.300">
    <property type="entry name" value="P-loop containing nucleotide triphosphate hydrolases"/>
    <property type="match status" value="1"/>
</dbReference>
<dbReference type="InterPro" id="IPR036640">
    <property type="entry name" value="ABC1_TM_sf"/>
</dbReference>
<feature type="domain" description="ABC transporter" evidence="9">
    <location>
        <begin position="343"/>
        <end position="577"/>
    </location>
</feature>
<dbReference type="PROSITE" id="PS00211">
    <property type="entry name" value="ABC_TRANSPORTER_1"/>
    <property type="match status" value="1"/>
</dbReference>
<feature type="transmembrane region" description="Helical" evidence="8">
    <location>
        <begin position="63"/>
        <end position="92"/>
    </location>
</feature>
<evidence type="ECO:0000313" key="11">
    <source>
        <dbReference type="EMBL" id="RZI45908.1"/>
    </source>
</evidence>
<dbReference type="OrthoDB" id="5288404at2"/>
<dbReference type="InterPro" id="IPR039421">
    <property type="entry name" value="Type_1_exporter"/>
</dbReference>
<sequence length="587" mass="66190">MHLPHTPSAFLWRYVKLFRGQFICLVAFMLIWALNESLFPYFLKLFVEGVTHVDPAGSLWENFKFPIVGITVCWLTMEIAMRLSGVISYYLYPAFRAKMREDTFDWVKDQSVDYFSSNLAGSIGAKIADIPKSSHQIIDHFIWYVIAIFFVFVSSIVVVAQASFVFTALITLWCATHMGITFYYLEEVQSKSSDHYESIATLNGETVDIINNASSMKFFSRVGFETQRIKTFQATEIKKSKSATWAIQKVDFFRGFAALCFMLTTISLLLKGWKDGWLSVGDFPLVAMTSFNLLGLIWHMSMTLVDIFQDIGILRGSLSLLRHEHSVQDKPTALEISVPYGEIEFKNVVFGYRKNMPLFSGLSVRIKALEKVGLVGFSGSGKTTFVNLILRAFDIGSGEILIDGQNIANVTQASLREHVTLIPQDTNLFHRSVKENLTYGNLNATDEEIEAAARKAHCHGFIQKLENGYDTVVGERGLKLSGGQRQRLAIARAFLKNTPILLLDEATSALDSETEKDIQVSLLELMANKTTLIVAHRLSTLKHMDRILVFDKGQIIEEGSQKELLKKGGHFAHLWSLQHEGFLPDKE</sequence>
<keyword evidence="12" id="KW-1185">Reference proteome</keyword>